<accession>A0ABP0T9T3</accession>
<dbReference type="PANTHER" id="PTHR15319">
    <property type="entry name" value="TATA BOX-BINDING PROTEIN ASSOCIATED FACTOR RNA POLYMERASE I SUBUNIT C"/>
    <property type="match status" value="1"/>
</dbReference>
<feature type="compositionally biased region" description="Polar residues" evidence="1">
    <location>
        <begin position="622"/>
        <end position="631"/>
    </location>
</feature>
<dbReference type="Proteomes" id="UP001497512">
    <property type="component" value="Chromosome 1"/>
</dbReference>
<feature type="compositionally biased region" description="Basic and acidic residues" evidence="1">
    <location>
        <begin position="632"/>
        <end position="648"/>
    </location>
</feature>
<dbReference type="InterPro" id="IPR038801">
    <property type="entry name" value="TAF1C"/>
</dbReference>
<proteinExistence type="predicted"/>
<gene>
    <name evidence="2" type="ORF">CSSPTR1EN2_LOCUS940</name>
</gene>
<feature type="compositionally biased region" description="Basic and acidic residues" evidence="1">
    <location>
        <begin position="869"/>
        <end position="884"/>
    </location>
</feature>
<feature type="compositionally biased region" description="Basic and acidic residues" evidence="1">
    <location>
        <begin position="585"/>
        <end position="601"/>
    </location>
</feature>
<organism evidence="2 3">
    <name type="scientific">Sphagnum troendelagicum</name>
    <dbReference type="NCBI Taxonomy" id="128251"/>
    <lineage>
        <taxon>Eukaryota</taxon>
        <taxon>Viridiplantae</taxon>
        <taxon>Streptophyta</taxon>
        <taxon>Embryophyta</taxon>
        <taxon>Bryophyta</taxon>
        <taxon>Sphagnophytina</taxon>
        <taxon>Sphagnopsida</taxon>
        <taxon>Sphagnales</taxon>
        <taxon>Sphagnaceae</taxon>
        <taxon>Sphagnum</taxon>
    </lineage>
</organism>
<feature type="region of interest" description="Disordered" evidence="1">
    <location>
        <begin position="869"/>
        <end position="890"/>
    </location>
</feature>
<feature type="region of interest" description="Disordered" evidence="1">
    <location>
        <begin position="581"/>
        <end position="601"/>
    </location>
</feature>
<dbReference type="PANTHER" id="PTHR15319:SF1">
    <property type="entry name" value="TATA BOX-BINDING PROTEIN-ASSOCIATED FACTOR RNA POLYMERASE I SUBUNIT C"/>
    <property type="match status" value="1"/>
</dbReference>
<keyword evidence="3" id="KW-1185">Reference proteome</keyword>
<dbReference type="EMBL" id="OZ019893">
    <property type="protein sequence ID" value="CAK9190538.1"/>
    <property type="molecule type" value="Genomic_DNA"/>
</dbReference>
<evidence type="ECO:0000313" key="2">
    <source>
        <dbReference type="EMBL" id="CAK9190538.1"/>
    </source>
</evidence>
<protein>
    <submittedName>
        <fullName evidence="2">Uncharacterized protein</fullName>
    </submittedName>
</protein>
<name>A0ABP0T9T3_9BRYO</name>
<evidence type="ECO:0000313" key="3">
    <source>
        <dbReference type="Proteomes" id="UP001497512"/>
    </source>
</evidence>
<feature type="region of interest" description="Disordered" evidence="1">
    <location>
        <begin position="622"/>
        <end position="654"/>
    </location>
</feature>
<sequence length="1109" mass="122561">MAVGGHGGGAPWCVGSVFPAPQLLTSTSALPLGPLFFERIGGPQQLLSTGYPPRLLDDDHSSGVSQQQHVEQNALKHAETTSVPDLHVHDDDNALRSAKLYNNSQLLGNRLQCLKCCTDGEMLMFFTTGENADVIGSVLCSVGSDGAWHLHNHGMHTTRHDPISHQLPQKGCTTSPPLGHPIVQLSAIRKSKWDTDCASLLAARSSFMVQFMGVHREDTDTEFTTPIVTTFESQPSHVSWNLHMPWEAAVVLETGEVRLFDIQNSGSSSSKSSSLNFTAKRTYKPVKKVPPTAALSATAHSDRKANLELTNSEQLNSANLFSSAPALQWWECEFAWHPKTLLLAGTKEVSLVDFRITHVGRHAQVGSQQLAMGEMGRNCNTSIVATVPGTGNTPGYCKRTSQNDIFLSFARATYDGMYQFVTSTKQHLILFDTRRPQTPVLQWEHGMATQPPGLLLMCPLSELCPDLQQLDTSASGTGKAILAASLQSGDMHAFCYGCDPPTSLPLQGMTTRNLSDLDEKLYAWQLPSKISPPKATPNAWTDIFRSSMNFFQQENNRDESAMAASKGRVRENIAGLVVVPSDVPHVGDDHSRHKRDGEARRGFSMVQLTGVGDMLVQQLRASKQLPRSKSQVPDEHKRDANVPPESRKPPRRSFNLRKLPYALNYIRTGSALPCNGDSKAFKRKMNIFLDRRLMRNRGDGKHEHILNADDEAAAGKTSFMEEGGAHKTSRIDPSKKGFLIEEQQLQKLIEEIVQQSKVPLTLYEVAHKALQRSLPADLASLAAGMPAHVTHLHYRSYLSTILADHLQQEVLTKREIGKDESRTEDLLQPNDSGCGLKSTELPIPLPLLLELACCQTRQNVLEELLDHLDQGSEKQEEERKHSGQVDELSSEVNLGSGHDVLISMCGHVGSLVEHLVQDRRSQPEATAISLDDAVEMWQGTPTDKEQDRLQIVHYRNPNKKYKVASSDWYSKPFLGPSTIKQAPSSTVASLDVKSNNCVYLSSQLETAEPGRSQSTSEEQQLTSAFERAAFSTFACGLVKSSLLDDASMSGYRQGHREESELCPIQLPFHTPNKELQPEEMDAISSLQTQFKRWQESFAPYTTFCNDNLC</sequence>
<reference evidence="2 3" key="1">
    <citation type="submission" date="2024-02" db="EMBL/GenBank/DDBJ databases">
        <authorList>
            <consortium name="ELIXIR-Norway"/>
            <consortium name="Elixir Norway"/>
        </authorList>
    </citation>
    <scope>NUCLEOTIDE SEQUENCE [LARGE SCALE GENOMIC DNA]</scope>
</reference>
<evidence type="ECO:0000256" key="1">
    <source>
        <dbReference type="SAM" id="MobiDB-lite"/>
    </source>
</evidence>